<dbReference type="EMBL" id="CAJPEX010001340">
    <property type="protein sequence ID" value="CAG0918885.1"/>
    <property type="molecule type" value="Genomic_DNA"/>
</dbReference>
<keyword evidence="4" id="KW-1185">Reference proteome</keyword>
<evidence type="ECO:0000256" key="1">
    <source>
        <dbReference type="SAM" id="Phobius"/>
    </source>
</evidence>
<name>A0A7R9BNQ3_9CRUS</name>
<evidence type="ECO:0000256" key="2">
    <source>
        <dbReference type="SAM" id="SignalP"/>
    </source>
</evidence>
<keyword evidence="1" id="KW-0812">Transmembrane</keyword>
<dbReference type="Proteomes" id="UP000678499">
    <property type="component" value="Unassembled WGS sequence"/>
</dbReference>
<organism evidence="3">
    <name type="scientific">Notodromas monacha</name>
    <dbReference type="NCBI Taxonomy" id="399045"/>
    <lineage>
        <taxon>Eukaryota</taxon>
        <taxon>Metazoa</taxon>
        <taxon>Ecdysozoa</taxon>
        <taxon>Arthropoda</taxon>
        <taxon>Crustacea</taxon>
        <taxon>Oligostraca</taxon>
        <taxon>Ostracoda</taxon>
        <taxon>Podocopa</taxon>
        <taxon>Podocopida</taxon>
        <taxon>Cypridocopina</taxon>
        <taxon>Cypridoidea</taxon>
        <taxon>Cyprididae</taxon>
        <taxon>Notodromas</taxon>
    </lineage>
</organism>
<evidence type="ECO:0000313" key="3">
    <source>
        <dbReference type="EMBL" id="CAD7278733.1"/>
    </source>
</evidence>
<gene>
    <name evidence="3" type="ORF">NMOB1V02_LOCUS6430</name>
</gene>
<reference evidence="3" key="1">
    <citation type="submission" date="2020-11" db="EMBL/GenBank/DDBJ databases">
        <authorList>
            <person name="Tran Van P."/>
        </authorList>
    </citation>
    <scope>NUCLEOTIDE SEQUENCE</scope>
</reference>
<protein>
    <submittedName>
        <fullName evidence="3">Uncharacterized protein</fullName>
    </submittedName>
</protein>
<sequence length="166" mass="17657">MRNAGSVTHFAKLSACFALILLVLALVGFELAAAAPRADTGDSTSLLSATNLQQSAGQQRCNPCCWRKTGPSCQLMRIAWDLLRAAVALTPVFVLLITVLRISGISAGPVRIINNTVTRAAGEQLGHRVIFPVRNTAGEEPVFESVSASHFAPLSMLEEFSTSFGT</sequence>
<keyword evidence="1" id="KW-0472">Membrane</keyword>
<evidence type="ECO:0000313" key="4">
    <source>
        <dbReference type="Proteomes" id="UP000678499"/>
    </source>
</evidence>
<proteinExistence type="predicted"/>
<keyword evidence="2" id="KW-0732">Signal</keyword>
<feature type="transmembrane region" description="Helical" evidence="1">
    <location>
        <begin position="82"/>
        <end position="102"/>
    </location>
</feature>
<dbReference type="EMBL" id="OA883377">
    <property type="protein sequence ID" value="CAD7278733.1"/>
    <property type="molecule type" value="Genomic_DNA"/>
</dbReference>
<feature type="signal peptide" evidence="2">
    <location>
        <begin position="1"/>
        <end position="34"/>
    </location>
</feature>
<feature type="chain" id="PRO_5036210132" evidence="2">
    <location>
        <begin position="35"/>
        <end position="166"/>
    </location>
</feature>
<accession>A0A7R9BNQ3</accession>
<dbReference type="AlphaFoldDB" id="A0A7R9BNQ3"/>
<keyword evidence="1" id="KW-1133">Transmembrane helix</keyword>